<gene>
    <name evidence="1" type="ORF">C9374_013401</name>
</gene>
<sequence length="690" mass="80651">MPQENSTDHQGITKMLLEMMKSSLLSHHDLDELMYKFSSGNVHQLVSEHKDIVDEFVEVWSFSNENVYIHFIIWVISVHSFLIHGSPLEIHASILKVLIKTHSKDLDGLRHNVKLLFNSPTSSCQMMEYCNNLYSHEKAPSWFLILNGSSELQAKMHEAFGQLYDFSVHHLRNDRDIQQLIHVSLRLCQYLTAQEFLEEYVRTISPHQVIDLAYCQLWYSSIIYESFRNNGIDVSRPAFHEMEFFVTNVLSIEDGLLKLLQPRYKIVNVPQNLWHLFEDSMVPHRFVISEKSIPKSSIEKMVEHLHQSASLFLKSGHLTLSHQIYQRLIEYYSQLPNSENVLQILQSEVSLLNSKKTLGTECLFKYCRYYLVSVLNKSENKAIPMSEEYIYRVYPFENIEIFIEKRILKDFPLHQVITAKNIQYSANTVRILPALEDRSNTFVVYDYLQEHDIVFPEDDKIFGVSKKLCFVGNISLFTRHEQPSFFIDRAKVIRSTFVFDEANQMDANCIYLGYIQNMIKNSCQALAQNIVNGVSLSTCTVCKELFELVGCLLYDILEGSTLLHVLGIQQCKHLIYNYRAIYKDELASRKREIRRKWMKESKIAQESKQEIPPEPSLSNLLEHNAEYLKLRSRYSSFLEMLNHAFIFFKEAAESVYHKHEDMFLQLQKLQLARLQTINLLSELSITDDQT</sequence>
<evidence type="ECO:0000313" key="1">
    <source>
        <dbReference type="EMBL" id="KAG2391916.1"/>
    </source>
</evidence>
<name>A0AA88H2L1_NAELO</name>
<evidence type="ECO:0000313" key="2">
    <source>
        <dbReference type="Proteomes" id="UP000816034"/>
    </source>
</evidence>
<protein>
    <submittedName>
        <fullName evidence="1">Uncharacterized protein</fullName>
    </submittedName>
</protein>
<dbReference type="GeneID" id="68105854"/>
<comment type="caution">
    <text evidence="1">The sequence shown here is derived from an EMBL/GenBank/DDBJ whole genome shotgun (WGS) entry which is preliminary data.</text>
</comment>
<proteinExistence type="predicted"/>
<dbReference type="RefSeq" id="XP_044553810.1">
    <property type="nucleotide sequence ID" value="XM_044689274.1"/>
</dbReference>
<keyword evidence="2" id="KW-1185">Reference proteome</keyword>
<reference evidence="1 2" key="1">
    <citation type="journal article" date="2018" name="BMC Genomics">
        <title>The genome of Naegleria lovaniensis, the basis for a comparative approach to unravel pathogenicity factors of the human pathogenic amoeba N. fowleri.</title>
        <authorList>
            <person name="Liechti N."/>
            <person name="Schurch N."/>
            <person name="Bruggmann R."/>
            <person name="Wittwer M."/>
        </authorList>
    </citation>
    <scope>NUCLEOTIDE SEQUENCE [LARGE SCALE GENOMIC DNA]</scope>
    <source>
        <strain evidence="1 2">ATCC 30569</strain>
    </source>
</reference>
<dbReference type="Proteomes" id="UP000816034">
    <property type="component" value="Unassembled WGS sequence"/>
</dbReference>
<dbReference type="EMBL" id="PYSW02000006">
    <property type="protein sequence ID" value="KAG2391916.1"/>
    <property type="molecule type" value="Genomic_DNA"/>
</dbReference>
<organism evidence="1 2">
    <name type="scientific">Naegleria lovaniensis</name>
    <name type="common">Amoeba</name>
    <dbReference type="NCBI Taxonomy" id="51637"/>
    <lineage>
        <taxon>Eukaryota</taxon>
        <taxon>Discoba</taxon>
        <taxon>Heterolobosea</taxon>
        <taxon>Tetramitia</taxon>
        <taxon>Eutetramitia</taxon>
        <taxon>Vahlkampfiidae</taxon>
        <taxon>Naegleria</taxon>
    </lineage>
</organism>
<accession>A0AA88H2L1</accession>
<dbReference type="AlphaFoldDB" id="A0AA88H2L1"/>